<dbReference type="InterPro" id="IPR014508">
    <property type="entry name" value="UCP020555_TPR-like"/>
</dbReference>
<dbReference type="RefSeq" id="WP_309540841.1">
    <property type="nucleotide sequence ID" value="NZ_CP133659.1"/>
</dbReference>
<name>A0ABY9R189_9BACT</name>
<feature type="region of interest" description="Disordered" evidence="1">
    <location>
        <begin position="132"/>
        <end position="177"/>
    </location>
</feature>
<organism evidence="2 3">
    <name type="scientific">Nitratidesulfovibrio liaohensis</name>
    <dbReference type="NCBI Taxonomy" id="2604158"/>
    <lineage>
        <taxon>Bacteria</taxon>
        <taxon>Pseudomonadati</taxon>
        <taxon>Thermodesulfobacteriota</taxon>
        <taxon>Desulfovibrionia</taxon>
        <taxon>Desulfovibrionales</taxon>
        <taxon>Desulfovibrionaceae</taxon>
        <taxon>Nitratidesulfovibrio</taxon>
    </lineage>
</organism>
<dbReference type="Proteomes" id="UP001180616">
    <property type="component" value="Chromosome"/>
</dbReference>
<proteinExistence type="predicted"/>
<evidence type="ECO:0000313" key="2">
    <source>
        <dbReference type="EMBL" id="WMW64773.1"/>
    </source>
</evidence>
<accession>A0ABY9R189</accession>
<sequence>MTMAHETTHSPANPLRTAQLALLAAALCVLCTGCAKPNAMYCMDNYSSTLYACRKNPAQEQQDKHVKAMQDIVAKSEQRNLRVPPGIFAELGYINLKAGQMAEAKKYFEAENRLYPESKVFTTRLLAWADASSGTGAEKPAADGTAAATDDKNDVITPADAVNDTPALPAGEGAAHE</sequence>
<dbReference type="EMBL" id="CP133659">
    <property type="protein sequence ID" value="WMW64773.1"/>
    <property type="molecule type" value="Genomic_DNA"/>
</dbReference>
<reference evidence="2" key="1">
    <citation type="submission" date="2023-09" db="EMBL/GenBank/DDBJ databases">
        <authorList>
            <consortium name="CW5 consortium"/>
            <person name="Lu C.-W."/>
        </authorList>
    </citation>
    <scope>NUCLEOTIDE SEQUENCE</scope>
    <source>
        <strain evidence="2">KPS</strain>
    </source>
</reference>
<protein>
    <submittedName>
        <fullName evidence="2">DUF4810 domain-containing protein</fullName>
    </submittedName>
</protein>
<evidence type="ECO:0000256" key="1">
    <source>
        <dbReference type="SAM" id="MobiDB-lite"/>
    </source>
</evidence>
<evidence type="ECO:0000313" key="3">
    <source>
        <dbReference type="Proteomes" id="UP001180616"/>
    </source>
</evidence>
<keyword evidence="3" id="KW-1185">Reference proteome</keyword>
<gene>
    <name evidence="2" type="ORF">KPS_002833</name>
</gene>
<dbReference type="Pfam" id="PF16068">
    <property type="entry name" value="DUF4810"/>
    <property type="match status" value="1"/>
</dbReference>